<evidence type="ECO:0000313" key="2">
    <source>
        <dbReference type="Proteomes" id="UP000318297"/>
    </source>
</evidence>
<dbReference type="OrthoDB" id="2988179at2"/>
<dbReference type="AlphaFoldDB" id="A0A561EB22"/>
<sequence>MEMIRRFDPETFARGLEDWRWLIDGRDLQPIAASMFGDVFMQGEDGVWFLDCIEGTLTVRWPTAGVLQAELNTPEGQDQYLLGGIVLAAEQRGIHPGPAQVLTFRVPPALSGPISADNVDTMDYVVSSSIDGQLHRQLKDLPPGTQISGVAFDESSPA</sequence>
<organism evidence="1 2">
    <name type="scientific">Rudaeicoccus suwonensis</name>
    <dbReference type="NCBI Taxonomy" id="657409"/>
    <lineage>
        <taxon>Bacteria</taxon>
        <taxon>Bacillati</taxon>
        <taxon>Actinomycetota</taxon>
        <taxon>Actinomycetes</taxon>
        <taxon>Micrococcales</taxon>
        <taxon>Dermacoccaceae</taxon>
        <taxon>Rudaeicoccus</taxon>
    </lineage>
</organism>
<name>A0A561EB22_9MICO</name>
<dbReference type="EMBL" id="VIVQ01000001">
    <property type="protein sequence ID" value="TWE12808.1"/>
    <property type="molecule type" value="Genomic_DNA"/>
</dbReference>
<evidence type="ECO:0008006" key="3">
    <source>
        <dbReference type="Google" id="ProtNLM"/>
    </source>
</evidence>
<evidence type="ECO:0000313" key="1">
    <source>
        <dbReference type="EMBL" id="TWE12808.1"/>
    </source>
</evidence>
<keyword evidence="2" id="KW-1185">Reference proteome</keyword>
<proteinExistence type="predicted"/>
<dbReference type="Proteomes" id="UP000318297">
    <property type="component" value="Unassembled WGS sequence"/>
</dbReference>
<comment type="caution">
    <text evidence="1">The sequence shown here is derived from an EMBL/GenBank/DDBJ whole genome shotgun (WGS) entry which is preliminary data.</text>
</comment>
<accession>A0A561EB22</accession>
<protein>
    <recommendedName>
        <fullName evidence="3">T6SS immunity protein Tdi1 C-terminal domain-containing protein</fullName>
    </recommendedName>
</protein>
<reference evidence="1 2" key="1">
    <citation type="submission" date="2019-06" db="EMBL/GenBank/DDBJ databases">
        <title>Sequencing the genomes of 1000 actinobacteria strains.</title>
        <authorList>
            <person name="Klenk H.-P."/>
        </authorList>
    </citation>
    <scope>NUCLEOTIDE SEQUENCE [LARGE SCALE GENOMIC DNA]</scope>
    <source>
        <strain evidence="1 2">DSM 19560</strain>
    </source>
</reference>
<dbReference type="RefSeq" id="WP_145227077.1">
    <property type="nucleotide sequence ID" value="NZ_VIVQ01000001.1"/>
</dbReference>
<gene>
    <name evidence="1" type="ORF">BKA23_1626</name>
</gene>